<dbReference type="RefSeq" id="WP_244729672.1">
    <property type="nucleotide sequence ID" value="NZ_CP095045.1"/>
</dbReference>
<proteinExistence type="predicted"/>
<evidence type="ECO:0000256" key="1">
    <source>
        <dbReference type="SAM" id="MobiDB-lite"/>
    </source>
</evidence>
<name>A0ABY4FQZ5_9MICO</name>
<gene>
    <name evidence="2" type="ORF">MUN78_07220</name>
</gene>
<evidence type="ECO:0008006" key="4">
    <source>
        <dbReference type="Google" id="ProtNLM"/>
    </source>
</evidence>
<evidence type="ECO:0000313" key="2">
    <source>
        <dbReference type="EMBL" id="UOQ58604.1"/>
    </source>
</evidence>
<dbReference type="Pfam" id="PF02452">
    <property type="entry name" value="PemK_toxin"/>
    <property type="match status" value="1"/>
</dbReference>
<dbReference type="EMBL" id="CP095045">
    <property type="protein sequence ID" value="UOQ58604.1"/>
    <property type="molecule type" value="Genomic_DNA"/>
</dbReference>
<sequence>MSGGAPRSGWIADFLRSFVSAFLRSSRRSAPTAEPVPSAHPGSRSRDSAPADAESPGRSGDGATRELTASEIRALRPSYDPAPDGRPDPGEIVWTWVPYEENDGRGKDRPVLIIARIDARTTAACYLSTKPHRGFVSVGTGGWDGQGRESFLAPDRVLRVADAGMRREGHVLPRDRFARAVGAAAALHGFPGVPA</sequence>
<organism evidence="2 3">
    <name type="scientific">Leucobacter allii</name>
    <dbReference type="NCBI Taxonomy" id="2932247"/>
    <lineage>
        <taxon>Bacteria</taxon>
        <taxon>Bacillati</taxon>
        <taxon>Actinomycetota</taxon>
        <taxon>Actinomycetes</taxon>
        <taxon>Micrococcales</taxon>
        <taxon>Microbacteriaceae</taxon>
        <taxon>Leucobacter</taxon>
    </lineage>
</organism>
<keyword evidence="3" id="KW-1185">Reference proteome</keyword>
<dbReference type="InterPro" id="IPR003477">
    <property type="entry name" value="PemK-like"/>
</dbReference>
<feature type="region of interest" description="Disordered" evidence="1">
    <location>
        <begin position="26"/>
        <end position="87"/>
    </location>
</feature>
<dbReference type="SUPFAM" id="SSF50118">
    <property type="entry name" value="Cell growth inhibitor/plasmid maintenance toxic component"/>
    <property type="match status" value="1"/>
</dbReference>
<dbReference type="Proteomes" id="UP000831786">
    <property type="component" value="Chromosome"/>
</dbReference>
<reference evidence="2 3" key="1">
    <citation type="submission" date="2022-04" db="EMBL/GenBank/DDBJ databases">
        <title>Leucobacter sp. isolated from rhizosphere of garlic.</title>
        <authorList>
            <person name="Won M."/>
            <person name="Lee C.-M."/>
            <person name="Woen H.-Y."/>
            <person name="Kwon S.-W."/>
        </authorList>
    </citation>
    <scope>NUCLEOTIDE SEQUENCE [LARGE SCALE GENOMIC DNA]</scope>
    <source>
        <strain evidence="2 3">H21R-40</strain>
    </source>
</reference>
<protein>
    <recommendedName>
        <fullName evidence="4">Type II toxin-antitoxin system PemK/MazF family toxin</fullName>
    </recommendedName>
</protein>
<evidence type="ECO:0000313" key="3">
    <source>
        <dbReference type="Proteomes" id="UP000831786"/>
    </source>
</evidence>
<accession>A0ABY4FQZ5</accession>